<proteinExistence type="predicted"/>
<gene>
    <name evidence="3" type="ORF">FQA47_009551</name>
</gene>
<evidence type="ECO:0000313" key="3">
    <source>
        <dbReference type="EMBL" id="KAF6729773.1"/>
    </source>
</evidence>
<accession>A0A834CMD9</accession>
<sequence>MGTLSPRTPLQADQDATLAGEESAGVRALQEELEKHERCEEELQRQLEAECQRLLLFLEQSGVKQEAGGPPQSFTVTGALVRLRTLGEQLRLFVGRLQQELDSQKQVCEELKKEHMEELCRLTEEDRGGPEWEAEVTSLHRRLQAKDLQLRHIQRNMDQWKEQTATRLACKFEEALKDELERCRKSLILDRLCFIKAPPEKSEANPDLMNCEGPVSVSHGDDGNHVLSAPPRVKDATDELVTSPPPDLRKWVYFRAAVDMTQSSLNMQVTVTGDTMGSRRSFWFSVLTPTHFIAFK</sequence>
<feature type="region of interest" description="Disordered" evidence="2">
    <location>
        <begin position="1"/>
        <end position="23"/>
    </location>
</feature>
<organism evidence="3 4">
    <name type="scientific">Oryzias melastigma</name>
    <name type="common">Marine medaka</name>
    <dbReference type="NCBI Taxonomy" id="30732"/>
    <lineage>
        <taxon>Eukaryota</taxon>
        <taxon>Metazoa</taxon>
        <taxon>Chordata</taxon>
        <taxon>Craniata</taxon>
        <taxon>Vertebrata</taxon>
        <taxon>Euteleostomi</taxon>
        <taxon>Actinopterygii</taxon>
        <taxon>Neopterygii</taxon>
        <taxon>Teleostei</taxon>
        <taxon>Neoteleostei</taxon>
        <taxon>Acanthomorphata</taxon>
        <taxon>Ovalentaria</taxon>
        <taxon>Atherinomorphae</taxon>
        <taxon>Beloniformes</taxon>
        <taxon>Adrianichthyidae</taxon>
        <taxon>Oryziinae</taxon>
        <taxon>Oryzias</taxon>
    </lineage>
</organism>
<dbReference type="Proteomes" id="UP000646548">
    <property type="component" value="Unassembled WGS sequence"/>
</dbReference>
<evidence type="ECO:0000256" key="2">
    <source>
        <dbReference type="SAM" id="MobiDB-lite"/>
    </source>
</evidence>
<evidence type="ECO:0000256" key="1">
    <source>
        <dbReference type="SAM" id="Coils"/>
    </source>
</evidence>
<keyword evidence="1" id="KW-0175">Coiled coil</keyword>
<evidence type="ECO:0000313" key="4">
    <source>
        <dbReference type="Proteomes" id="UP000646548"/>
    </source>
</evidence>
<dbReference type="EMBL" id="WKFB01000253">
    <property type="protein sequence ID" value="KAF6729773.1"/>
    <property type="molecule type" value="Genomic_DNA"/>
</dbReference>
<name>A0A834CMD9_ORYME</name>
<feature type="coiled-coil region" evidence="1">
    <location>
        <begin position="26"/>
        <end position="53"/>
    </location>
</feature>
<protein>
    <submittedName>
        <fullName evidence="3">Uncharacterized protein</fullName>
    </submittedName>
</protein>
<comment type="caution">
    <text evidence="3">The sequence shown here is derived from an EMBL/GenBank/DDBJ whole genome shotgun (WGS) entry which is preliminary data.</text>
</comment>
<dbReference type="AlphaFoldDB" id="A0A834CMD9"/>
<reference evidence="3" key="1">
    <citation type="journal article" name="BMC Genomics">
        <title>Long-read sequencing and de novo genome assembly of marine medaka (Oryzias melastigma).</title>
        <authorList>
            <person name="Liang P."/>
            <person name="Saqib H.S.A."/>
            <person name="Ni X."/>
            <person name="Shen Y."/>
        </authorList>
    </citation>
    <scope>NUCLEOTIDE SEQUENCE</scope>
    <source>
        <strain evidence="3">Bigg-433</strain>
    </source>
</reference>